<organism evidence="1 2">
    <name type="scientific">Bradyrhizobium iriomotense</name>
    <dbReference type="NCBI Taxonomy" id="441950"/>
    <lineage>
        <taxon>Bacteria</taxon>
        <taxon>Pseudomonadati</taxon>
        <taxon>Pseudomonadota</taxon>
        <taxon>Alphaproteobacteria</taxon>
        <taxon>Hyphomicrobiales</taxon>
        <taxon>Nitrobacteraceae</taxon>
        <taxon>Bradyrhizobium</taxon>
    </lineage>
</organism>
<sequence>MLFEPELERVGDAFGRAAQHPMAAGGSGEIAEIAQSYVLAASLGDHDAGKTVIAARWGDIRDRPVEIVG</sequence>
<keyword evidence="2" id="KW-1185">Reference proteome</keyword>
<dbReference type="EMBL" id="BSOW01000001">
    <property type="protein sequence ID" value="GLR83661.1"/>
    <property type="molecule type" value="Genomic_DNA"/>
</dbReference>
<reference evidence="2" key="1">
    <citation type="journal article" date="2019" name="Int. J. Syst. Evol. Microbiol.">
        <title>The Global Catalogue of Microorganisms (GCM) 10K type strain sequencing project: providing services to taxonomists for standard genome sequencing and annotation.</title>
        <authorList>
            <consortium name="The Broad Institute Genomics Platform"/>
            <consortium name="The Broad Institute Genome Sequencing Center for Infectious Disease"/>
            <person name="Wu L."/>
            <person name="Ma J."/>
        </authorList>
    </citation>
    <scope>NUCLEOTIDE SEQUENCE [LARGE SCALE GENOMIC DNA]</scope>
    <source>
        <strain evidence="2">NBRC 102520</strain>
    </source>
</reference>
<evidence type="ECO:0000313" key="1">
    <source>
        <dbReference type="EMBL" id="GLR83661.1"/>
    </source>
</evidence>
<dbReference type="Proteomes" id="UP001156905">
    <property type="component" value="Unassembled WGS sequence"/>
</dbReference>
<protein>
    <submittedName>
        <fullName evidence="1">Uncharacterized protein</fullName>
    </submittedName>
</protein>
<evidence type="ECO:0000313" key="2">
    <source>
        <dbReference type="Proteomes" id="UP001156905"/>
    </source>
</evidence>
<accession>A0ABQ6AU81</accession>
<gene>
    <name evidence="1" type="ORF">GCM10007857_03710</name>
</gene>
<comment type="caution">
    <text evidence="1">The sequence shown here is derived from an EMBL/GenBank/DDBJ whole genome shotgun (WGS) entry which is preliminary data.</text>
</comment>
<name>A0ABQ6AU81_9BRAD</name>
<proteinExistence type="predicted"/>